<evidence type="ECO:0000313" key="3">
    <source>
        <dbReference type="Proteomes" id="UP000053157"/>
    </source>
</evidence>
<evidence type="ECO:0000256" key="1">
    <source>
        <dbReference type="SAM" id="MobiDB-lite"/>
    </source>
</evidence>
<accession>A0A0W1RLK9</accession>
<organism evidence="2 3">
    <name type="scientific">Haloferax profundi</name>
    <dbReference type="NCBI Taxonomy" id="1544718"/>
    <lineage>
        <taxon>Archaea</taxon>
        <taxon>Methanobacteriati</taxon>
        <taxon>Methanobacteriota</taxon>
        <taxon>Stenosarchaea group</taxon>
        <taxon>Halobacteria</taxon>
        <taxon>Halobacteriales</taxon>
        <taxon>Haloferacaceae</taxon>
        <taxon>Haloferax</taxon>
    </lineage>
</organism>
<feature type="compositionally biased region" description="Basic residues" evidence="1">
    <location>
        <begin position="9"/>
        <end position="18"/>
    </location>
</feature>
<protein>
    <submittedName>
        <fullName evidence="2">Uncharacterized protein</fullName>
    </submittedName>
</protein>
<reference evidence="2 3" key="1">
    <citation type="submission" date="2015-12" db="EMBL/GenBank/DDBJ databases">
        <title>Haloferax profundi sp. nov. isolated from the Discovery deep brine-seawater interface in the Red Sea.</title>
        <authorList>
            <person name="Zhang G."/>
            <person name="Stingl U."/>
            <person name="Rashid M."/>
        </authorList>
    </citation>
    <scope>NUCLEOTIDE SEQUENCE [LARGE SCALE GENOMIC DNA]</scope>
    <source>
        <strain evidence="2 3">SB29</strain>
    </source>
</reference>
<name>A0A0W1RLK9_9EURY</name>
<dbReference type="Proteomes" id="UP000053157">
    <property type="component" value="Unassembled WGS sequence"/>
</dbReference>
<evidence type="ECO:0000313" key="2">
    <source>
        <dbReference type="EMBL" id="KTG14448.1"/>
    </source>
</evidence>
<gene>
    <name evidence="2" type="ORF">AUR66_19035</name>
</gene>
<dbReference type="AlphaFoldDB" id="A0A0W1RLK9"/>
<feature type="region of interest" description="Disordered" evidence="1">
    <location>
        <begin position="1"/>
        <end position="49"/>
    </location>
</feature>
<proteinExistence type="predicted"/>
<keyword evidence="3" id="KW-1185">Reference proteome</keyword>
<sequence length="69" mass="7895">MVTAYTSKPRLRRAHRLRIGCSRPLGGDTGRPNQIKSRHLPKQPDDIEDDLQTNEADVLQHRSRVGYSE</sequence>
<comment type="caution">
    <text evidence="2">The sequence shown here is derived from an EMBL/GenBank/DDBJ whole genome shotgun (WGS) entry which is preliminary data.</text>
</comment>
<dbReference type="EMBL" id="LOPV01000555">
    <property type="protein sequence ID" value="KTG14448.1"/>
    <property type="molecule type" value="Genomic_DNA"/>
</dbReference>